<gene>
    <name evidence="2" type="ORF">I596_862</name>
</gene>
<accession>A0A160DTH4</accession>
<name>A0A160DTH4_9GAMM</name>
<organism evidence="2 3">
    <name type="scientific">Dokdonella koreensis DS-123</name>
    <dbReference type="NCBI Taxonomy" id="1300342"/>
    <lineage>
        <taxon>Bacteria</taxon>
        <taxon>Pseudomonadati</taxon>
        <taxon>Pseudomonadota</taxon>
        <taxon>Gammaproteobacteria</taxon>
        <taxon>Lysobacterales</taxon>
        <taxon>Rhodanobacteraceae</taxon>
        <taxon>Dokdonella</taxon>
    </lineage>
</organism>
<reference evidence="2 3" key="1">
    <citation type="submission" date="2016-04" db="EMBL/GenBank/DDBJ databases">
        <title>Complete genome sequence of Dokdonella koreensis DS-123T.</title>
        <authorList>
            <person name="Kim J.F."/>
            <person name="Lee H."/>
            <person name="Kwak M.-J."/>
        </authorList>
    </citation>
    <scope>NUCLEOTIDE SEQUENCE [LARGE SCALE GENOMIC DNA]</scope>
    <source>
        <strain evidence="2 3">DS-123</strain>
    </source>
</reference>
<dbReference type="AlphaFoldDB" id="A0A160DTH4"/>
<dbReference type="EMBL" id="CP015249">
    <property type="protein sequence ID" value="ANB16893.1"/>
    <property type="molecule type" value="Genomic_DNA"/>
</dbReference>
<evidence type="ECO:0000313" key="2">
    <source>
        <dbReference type="EMBL" id="ANB16893.1"/>
    </source>
</evidence>
<dbReference type="Proteomes" id="UP000076830">
    <property type="component" value="Chromosome"/>
</dbReference>
<keyword evidence="3" id="KW-1185">Reference proteome</keyword>
<evidence type="ECO:0000313" key="3">
    <source>
        <dbReference type="Proteomes" id="UP000076830"/>
    </source>
</evidence>
<evidence type="ECO:0000256" key="1">
    <source>
        <dbReference type="SAM" id="MobiDB-lite"/>
    </source>
</evidence>
<feature type="region of interest" description="Disordered" evidence="1">
    <location>
        <begin position="1"/>
        <end position="21"/>
    </location>
</feature>
<dbReference type="KEGG" id="dko:I596_862"/>
<protein>
    <submittedName>
        <fullName evidence="2">Uncharacterized protein</fullName>
    </submittedName>
</protein>
<sequence>MALAGVTGARRPTSDDGGPAQAFDVAMRLSLTTQTRASVSEQPSTDPLWRG</sequence>
<proteinExistence type="predicted"/>